<keyword evidence="2" id="KW-1185">Reference proteome</keyword>
<sequence>MILTPFDAAMIALLGAVLTRTQEPTMQTANDFARRMALLGKPGPYKSSPHNPGCIVDRADDILLIVSPTISGTATRRDAAEIAALALNRLCGFAAVEDRLDPAHIAAVQAESDRFMAQTRPQAAE</sequence>
<evidence type="ECO:0000313" key="2">
    <source>
        <dbReference type="Proteomes" id="UP000199048"/>
    </source>
</evidence>
<evidence type="ECO:0000313" key="1">
    <source>
        <dbReference type="EMBL" id="SFM91614.1"/>
    </source>
</evidence>
<organism evidence="1 2">
    <name type="scientific">Methylobacterium pseudosasicola</name>
    <dbReference type="NCBI Taxonomy" id="582667"/>
    <lineage>
        <taxon>Bacteria</taxon>
        <taxon>Pseudomonadati</taxon>
        <taxon>Pseudomonadota</taxon>
        <taxon>Alphaproteobacteria</taxon>
        <taxon>Hyphomicrobiales</taxon>
        <taxon>Methylobacteriaceae</taxon>
        <taxon>Methylobacterium</taxon>
    </lineage>
</organism>
<gene>
    <name evidence="1" type="ORF">SAMN05192568_107526</name>
</gene>
<dbReference type="STRING" id="582667.SAMN05192568_107526"/>
<name>A0A1I4URK3_9HYPH</name>
<dbReference type="RefSeq" id="WP_139234311.1">
    <property type="nucleotide sequence ID" value="NZ_FOTK01000075.1"/>
</dbReference>
<proteinExistence type="predicted"/>
<protein>
    <submittedName>
        <fullName evidence="1">Uncharacterized protein</fullName>
    </submittedName>
</protein>
<dbReference type="EMBL" id="FOTK01000075">
    <property type="protein sequence ID" value="SFM91614.1"/>
    <property type="molecule type" value="Genomic_DNA"/>
</dbReference>
<reference evidence="2" key="1">
    <citation type="submission" date="2016-10" db="EMBL/GenBank/DDBJ databases">
        <authorList>
            <person name="Varghese N."/>
            <person name="Submissions S."/>
        </authorList>
    </citation>
    <scope>NUCLEOTIDE SEQUENCE [LARGE SCALE GENOMIC DNA]</scope>
    <source>
        <strain evidence="2">BL36</strain>
    </source>
</reference>
<accession>A0A1I4URK3</accession>
<dbReference type="AlphaFoldDB" id="A0A1I4URK3"/>
<dbReference type="Proteomes" id="UP000199048">
    <property type="component" value="Unassembled WGS sequence"/>
</dbReference>